<evidence type="ECO:0000256" key="4">
    <source>
        <dbReference type="ARBA" id="ARBA00023125"/>
    </source>
</evidence>
<keyword evidence="2" id="KW-0805">Transcription regulation</keyword>
<dbReference type="Proteomes" id="UP000011087">
    <property type="component" value="Unassembled WGS sequence"/>
</dbReference>
<dbReference type="HOGENOM" id="CLU_1565853_0_0_1"/>
<reference evidence="9" key="3">
    <citation type="submission" date="2016-03" db="UniProtKB">
        <authorList>
            <consortium name="EnsemblProtists"/>
        </authorList>
    </citation>
    <scope>IDENTIFICATION</scope>
</reference>
<dbReference type="EMBL" id="JH993011">
    <property type="protein sequence ID" value="EKX43337.1"/>
    <property type="molecule type" value="Genomic_DNA"/>
</dbReference>
<dbReference type="EnsemblProtists" id="EKX43337">
    <property type="protein sequence ID" value="EKX43337"/>
    <property type="gene ID" value="GUITHDRAFT_110751"/>
</dbReference>
<dbReference type="RefSeq" id="XP_005830317.1">
    <property type="nucleotide sequence ID" value="XM_005830260.1"/>
</dbReference>
<dbReference type="PROSITE" id="PS51519">
    <property type="entry name" value="RWP_RK"/>
    <property type="match status" value="1"/>
</dbReference>
<evidence type="ECO:0000256" key="2">
    <source>
        <dbReference type="ARBA" id="ARBA00023015"/>
    </source>
</evidence>
<evidence type="ECO:0000256" key="3">
    <source>
        <dbReference type="ARBA" id="ARBA00023054"/>
    </source>
</evidence>
<keyword evidence="6" id="KW-0539">Nucleus</keyword>
<evidence type="ECO:0000256" key="5">
    <source>
        <dbReference type="ARBA" id="ARBA00023163"/>
    </source>
</evidence>
<evidence type="ECO:0000313" key="8">
    <source>
        <dbReference type="EMBL" id="EKX43337.1"/>
    </source>
</evidence>
<keyword evidence="5" id="KW-0804">Transcription</keyword>
<dbReference type="KEGG" id="gtt:GUITHDRAFT_110751"/>
<dbReference type="GO" id="GO:0003700">
    <property type="term" value="F:DNA-binding transcription factor activity"/>
    <property type="evidence" value="ECO:0007669"/>
    <property type="project" value="InterPro"/>
</dbReference>
<protein>
    <recommendedName>
        <fullName evidence="7">RWP-RK domain-containing protein</fullName>
    </recommendedName>
</protein>
<accession>L1J4V4</accession>
<keyword evidence="3" id="KW-0175">Coiled coil</keyword>
<keyword evidence="4" id="KW-0238">DNA-binding</keyword>
<evidence type="ECO:0000256" key="6">
    <source>
        <dbReference type="ARBA" id="ARBA00023242"/>
    </source>
</evidence>
<dbReference type="PaxDb" id="55529-EKX43337"/>
<dbReference type="Pfam" id="PF02042">
    <property type="entry name" value="RWP-RK"/>
    <property type="match status" value="1"/>
</dbReference>
<evidence type="ECO:0000259" key="7">
    <source>
        <dbReference type="PROSITE" id="PS51519"/>
    </source>
</evidence>
<dbReference type="PANTHER" id="PTHR46373:SF2">
    <property type="entry name" value="RWP-RK DOMAIN-CONTAINING PROTEIN"/>
    <property type="match status" value="1"/>
</dbReference>
<keyword evidence="10" id="KW-1185">Reference proteome</keyword>
<dbReference type="PANTHER" id="PTHR46373">
    <property type="entry name" value="PROTEIN RKD4"/>
    <property type="match status" value="1"/>
</dbReference>
<reference evidence="10" key="2">
    <citation type="submission" date="2012-11" db="EMBL/GenBank/DDBJ databases">
        <authorList>
            <person name="Kuo A."/>
            <person name="Curtis B.A."/>
            <person name="Tanifuji G."/>
            <person name="Burki F."/>
            <person name="Gruber A."/>
            <person name="Irimia M."/>
            <person name="Maruyama S."/>
            <person name="Arias M.C."/>
            <person name="Ball S.G."/>
            <person name="Gile G.H."/>
            <person name="Hirakawa Y."/>
            <person name="Hopkins J.F."/>
            <person name="Rensing S.A."/>
            <person name="Schmutz J."/>
            <person name="Symeonidi A."/>
            <person name="Elias M."/>
            <person name="Eveleigh R.J."/>
            <person name="Herman E.K."/>
            <person name="Klute M.J."/>
            <person name="Nakayama T."/>
            <person name="Obornik M."/>
            <person name="Reyes-Prieto A."/>
            <person name="Armbrust E.V."/>
            <person name="Aves S.J."/>
            <person name="Beiko R.G."/>
            <person name="Coutinho P."/>
            <person name="Dacks J.B."/>
            <person name="Durnford D.G."/>
            <person name="Fast N.M."/>
            <person name="Green B.R."/>
            <person name="Grisdale C."/>
            <person name="Hempe F."/>
            <person name="Henrissat B."/>
            <person name="Hoppner M.P."/>
            <person name="Ishida K.-I."/>
            <person name="Kim E."/>
            <person name="Koreny L."/>
            <person name="Kroth P.G."/>
            <person name="Liu Y."/>
            <person name="Malik S.-B."/>
            <person name="Maier U.G."/>
            <person name="McRose D."/>
            <person name="Mock T."/>
            <person name="Neilson J.A."/>
            <person name="Onodera N.T."/>
            <person name="Poole A.M."/>
            <person name="Pritham E.J."/>
            <person name="Richards T.A."/>
            <person name="Rocap G."/>
            <person name="Roy S.W."/>
            <person name="Sarai C."/>
            <person name="Schaack S."/>
            <person name="Shirato S."/>
            <person name="Slamovits C.H."/>
            <person name="Spencer D.F."/>
            <person name="Suzuki S."/>
            <person name="Worden A.Z."/>
            <person name="Zauner S."/>
            <person name="Barry K."/>
            <person name="Bell C."/>
            <person name="Bharti A.K."/>
            <person name="Crow J.A."/>
            <person name="Grimwood J."/>
            <person name="Kramer R."/>
            <person name="Lindquist E."/>
            <person name="Lucas S."/>
            <person name="Salamov A."/>
            <person name="McFadden G.I."/>
            <person name="Lane C.E."/>
            <person name="Keeling P.J."/>
            <person name="Gray M.W."/>
            <person name="Grigoriev I.V."/>
            <person name="Archibald J.M."/>
        </authorList>
    </citation>
    <scope>NUCLEOTIDE SEQUENCE</scope>
    <source>
        <strain evidence="10">CCMP2712</strain>
    </source>
</reference>
<dbReference type="OrthoDB" id="1671569at2759"/>
<dbReference type="GeneID" id="17299925"/>
<reference evidence="8 10" key="1">
    <citation type="journal article" date="2012" name="Nature">
        <title>Algal genomes reveal evolutionary mosaicism and the fate of nucleomorphs.</title>
        <authorList>
            <consortium name="DOE Joint Genome Institute"/>
            <person name="Curtis B.A."/>
            <person name="Tanifuji G."/>
            <person name="Burki F."/>
            <person name="Gruber A."/>
            <person name="Irimia M."/>
            <person name="Maruyama S."/>
            <person name="Arias M.C."/>
            <person name="Ball S.G."/>
            <person name="Gile G.H."/>
            <person name="Hirakawa Y."/>
            <person name="Hopkins J.F."/>
            <person name="Kuo A."/>
            <person name="Rensing S.A."/>
            <person name="Schmutz J."/>
            <person name="Symeonidi A."/>
            <person name="Elias M."/>
            <person name="Eveleigh R.J."/>
            <person name="Herman E.K."/>
            <person name="Klute M.J."/>
            <person name="Nakayama T."/>
            <person name="Obornik M."/>
            <person name="Reyes-Prieto A."/>
            <person name="Armbrust E.V."/>
            <person name="Aves S.J."/>
            <person name="Beiko R.G."/>
            <person name="Coutinho P."/>
            <person name="Dacks J.B."/>
            <person name="Durnford D.G."/>
            <person name="Fast N.M."/>
            <person name="Green B.R."/>
            <person name="Grisdale C.J."/>
            <person name="Hempel F."/>
            <person name="Henrissat B."/>
            <person name="Hoppner M.P."/>
            <person name="Ishida K."/>
            <person name="Kim E."/>
            <person name="Koreny L."/>
            <person name="Kroth P.G."/>
            <person name="Liu Y."/>
            <person name="Malik S.B."/>
            <person name="Maier U.G."/>
            <person name="McRose D."/>
            <person name="Mock T."/>
            <person name="Neilson J.A."/>
            <person name="Onodera N.T."/>
            <person name="Poole A.M."/>
            <person name="Pritham E.J."/>
            <person name="Richards T.A."/>
            <person name="Rocap G."/>
            <person name="Roy S.W."/>
            <person name="Sarai C."/>
            <person name="Schaack S."/>
            <person name="Shirato S."/>
            <person name="Slamovits C.H."/>
            <person name="Spencer D.F."/>
            <person name="Suzuki S."/>
            <person name="Worden A.Z."/>
            <person name="Zauner S."/>
            <person name="Barry K."/>
            <person name="Bell C."/>
            <person name="Bharti A.K."/>
            <person name="Crow J.A."/>
            <person name="Grimwood J."/>
            <person name="Kramer R."/>
            <person name="Lindquist E."/>
            <person name="Lucas S."/>
            <person name="Salamov A."/>
            <person name="McFadden G.I."/>
            <person name="Lane C.E."/>
            <person name="Keeling P.J."/>
            <person name="Gray M.W."/>
            <person name="Grigoriev I.V."/>
            <person name="Archibald J.M."/>
        </authorList>
    </citation>
    <scope>NUCLEOTIDE SEQUENCE</scope>
    <source>
        <strain evidence="8 10">CCMP2712</strain>
    </source>
</reference>
<evidence type="ECO:0000256" key="1">
    <source>
        <dbReference type="ARBA" id="ARBA00004049"/>
    </source>
</evidence>
<proteinExistence type="predicted"/>
<evidence type="ECO:0000313" key="9">
    <source>
        <dbReference type="EnsemblProtists" id="EKX43337"/>
    </source>
</evidence>
<dbReference type="GO" id="GO:0003677">
    <property type="term" value="F:DNA binding"/>
    <property type="evidence" value="ECO:0007669"/>
    <property type="project" value="UniProtKB-KW"/>
</dbReference>
<gene>
    <name evidence="8" type="ORF">GUITHDRAFT_110751</name>
</gene>
<dbReference type="InterPro" id="IPR044607">
    <property type="entry name" value="RKD-like"/>
</dbReference>
<comment type="function">
    <text evidence="1">Putative transcription factor.</text>
</comment>
<evidence type="ECO:0000313" key="10">
    <source>
        <dbReference type="Proteomes" id="UP000011087"/>
    </source>
</evidence>
<name>L1J4V4_GUITC</name>
<dbReference type="InterPro" id="IPR003035">
    <property type="entry name" value="RWP-RK_dom"/>
</dbReference>
<organism evidence="8">
    <name type="scientific">Guillardia theta (strain CCMP2712)</name>
    <name type="common">Cryptophyte</name>
    <dbReference type="NCBI Taxonomy" id="905079"/>
    <lineage>
        <taxon>Eukaryota</taxon>
        <taxon>Cryptophyceae</taxon>
        <taxon>Pyrenomonadales</taxon>
        <taxon>Geminigeraceae</taxon>
        <taxon>Guillardia</taxon>
    </lineage>
</organism>
<feature type="domain" description="RWP-RK" evidence="7">
    <location>
        <begin position="36"/>
        <end position="135"/>
    </location>
</feature>
<sequence>MTSQDDGGEWFDTESWVVPDNLSNILLREAAKEERASSSTARGGFKEEAVGSVSQGLNLASVTMASLEPFFALPLGEAAQRMGVGRSTLKVACRRLGLQRWPYTHQGQRRRARKGFARQQHGRHGMSGVQEELQQARRPAQVPGLRHRAMAATGRVVDMGITVANFQLGSC</sequence>
<dbReference type="AlphaFoldDB" id="L1J4V4"/>